<feature type="compositionally biased region" description="Low complexity" evidence="1">
    <location>
        <begin position="138"/>
        <end position="148"/>
    </location>
</feature>
<dbReference type="Pfam" id="PF02738">
    <property type="entry name" value="MoCoBD_1"/>
    <property type="match status" value="1"/>
</dbReference>
<dbReference type="GO" id="GO:0016491">
    <property type="term" value="F:oxidoreductase activity"/>
    <property type="evidence" value="ECO:0007669"/>
    <property type="project" value="InterPro"/>
</dbReference>
<gene>
    <name evidence="3" type="ORF">HGA06_10185</name>
</gene>
<dbReference type="InterPro" id="IPR037165">
    <property type="entry name" value="AldOxase/xan_DH_Mopterin-bd_sf"/>
</dbReference>
<dbReference type="SUPFAM" id="SSF56003">
    <property type="entry name" value="Molybdenum cofactor-binding domain"/>
    <property type="match status" value="1"/>
</dbReference>
<reference evidence="3 4" key="1">
    <citation type="submission" date="2020-04" db="EMBL/GenBank/DDBJ databases">
        <title>MicrobeNet Type strains.</title>
        <authorList>
            <person name="Nicholson A.C."/>
        </authorList>
    </citation>
    <scope>NUCLEOTIDE SEQUENCE [LARGE SCALE GENOMIC DNA]</scope>
    <source>
        <strain evidence="3 4">DSM 40738</strain>
    </source>
</reference>
<evidence type="ECO:0000313" key="3">
    <source>
        <dbReference type="EMBL" id="NKY14517.1"/>
    </source>
</evidence>
<dbReference type="PANTHER" id="PTHR11908:SF157">
    <property type="entry name" value="XANTHINE DEHYDROGENASE SUBUNIT D-RELATED"/>
    <property type="match status" value="1"/>
</dbReference>
<organism evidence="3 4">
    <name type="scientific">Streptomyces somaliensis (strain ATCC 33201 / DSM 40738 / JCM 12659 / KCTC 9044 / NCTC 11332 / NRRL B-12077 / IP 733)</name>
    <dbReference type="NCBI Taxonomy" id="1134445"/>
    <lineage>
        <taxon>Bacteria</taxon>
        <taxon>Bacillati</taxon>
        <taxon>Actinomycetota</taxon>
        <taxon>Actinomycetes</taxon>
        <taxon>Kitasatosporales</taxon>
        <taxon>Streptomycetaceae</taxon>
        <taxon>Streptomyces</taxon>
    </lineage>
</organism>
<dbReference type="PANTHER" id="PTHR11908">
    <property type="entry name" value="XANTHINE DEHYDROGENASE"/>
    <property type="match status" value="1"/>
</dbReference>
<dbReference type="GO" id="GO:0005506">
    <property type="term" value="F:iron ion binding"/>
    <property type="evidence" value="ECO:0007669"/>
    <property type="project" value="InterPro"/>
</dbReference>
<evidence type="ECO:0000256" key="1">
    <source>
        <dbReference type="SAM" id="MobiDB-lite"/>
    </source>
</evidence>
<protein>
    <submittedName>
        <fullName evidence="3">Molybdopterin-dependent oxidoreductase</fullName>
    </submittedName>
</protein>
<feature type="domain" description="Aldehyde oxidase/xanthine dehydrogenase first molybdopterin binding" evidence="2">
    <location>
        <begin position="2"/>
        <end position="103"/>
    </location>
</feature>
<dbReference type="InterPro" id="IPR008274">
    <property type="entry name" value="AldOxase/xan_DH_MoCoBD1"/>
</dbReference>
<sequence length="172" mass="18250">MQIHACLLALRTGRPVKIVYNRFESFFGHVHRHPAKLSYEHGATRDGRLTHVRCRIVLDGGAYASTSPVVVGNAASLSVGPYAVDAVDVEALALYTKPRSTTTGRPPPPEGPARAPDAARPGARAAGARGRAPGGGRAARTGATPFRPDATGTRQIPRDRPPERCARPPHRG</sequence>
<evidence type="ECO:0000259" key="2">
    <source>
        <dbReference type="Pfam" id="PF02738"/>
    </source>
</evidence>
<dbReference type="InterPro" id="IPR016208">
    <property type="entry name" value="Ald_Oxase/xanthine_DH-like"/>
</dbReference>
<feature type="compositionally biased region" description="Low complexity" evidence="1">
    <location>
        <begin position="112"/>
        <end position="131"/>
    </location>
</feature>
<dbReference type="Proteomes" id="UP000570003">
    <property type="component" value="Unassembled WGS sequence"/>
</dbReference>
<feature type="compositionally biased region" description="Basic and acidic residues" evidence="1">
    <location>
        <begin position="156"/>
        <end position="166"/>
    </location>
</feature>
<feature type="region of interest" description="Disordered" evidence="1">
    <location>
        <begin position="97"/>
        <end position="172"/>
    </location>
</feature>
<proteinExistence type="predicted"/>
<comment type="caution">
    <text evidence="3">The sequence shown here is derived from an EMBL/GenBank/DDBJ whole genome shotgun (WGS) entry which is preliminary data.</text>
</comment>
<keyword evidence="4" id="KW-1185">Reference proteome</keyword>
<name>A0AA44DE01_STRE0</name>
<dbReference type="EMBL" id="JAAXOU010000085">
    <property type="protein sequence ID" value="NKY14517.1"/>
    <property type="molecule type" value="Genomic_DNA"/>
</dbReference>
<dbReference type="AlphaFoldDB" id="A0AA44DE01"/>
<evidence type="ECO:0000313" key="4">
    <source>
        <dbReference type="Proteomes" id="UP000570003"/>
    </source>
</evidence>
<accession>A0AA44DE01</accession>
<dbReference type="Gene3D" id="3.30.365.10">
    <property type="entry name" value="Aldehyde oxidase/xanthine dehydrogenase, molybdopterin binding domain"/>
    <property type="match status" value="2"/>
</dbReference>